<evidence type="ECO:0000256" key="1">
    <source>
        <dbReference type="ARBA" id="ARBA00005636"/>
    </source>
</evidence>
<dbReference type="Gene3D" id="2.40.50.140">
    <property type="entry name" value="Nucleic acid-binding proteins"/>
    <property type="match status" value="1"/>
</dbReference>
<sequence>MSLCKILYGIQHLALDSVVNTTRATLKCSTHCFVMERAFHTSPACARVLNRRLYPINKEPSSNGRWEEMVPMRAKHKPTVRPLPLNRFGGKGPNGRMWNWKRAGGVKRHYRMLDLHRCESGLDKPLVERVQQILYDPTRTARIALVVSGEKKRYIIATVNMKPGDLITSSRELFDSPVRAAEGDAYPVGSLAIGTVVNSLELYPGDGALAARAAGTQAQIIRKTGEHVILRLPSKYEVAVLPTCMATVGRVSNITHNQKVIGKAGRNRWKGIRPKSGFFQKKTGRFGRKIRVQKAVQVYRKSITKKDRLTKLPFDLLPKSRVEKKQFHY</sequence>
<evidence type="ECO:0000259" key="5">
    <source>
        <dbReference type="SMART" id="SM01383"/>
    </source>
</evidence>
<dbReference type="Pfam" id="PF00181">
    <property type="entry name" value="Ribosomal_L2_N"/>
    <property type="match status" value="1"/>
</dbReference>
<evidence type="ECO:0000313" key="6">
    <source>
        <dbReference type="EMBL" id="KAK2144493.1"/>
    </source>
</evidence>
<dbReference type="SMART" id="SM01383">
    <property type="entry name" value="Ribosomal_L2"/>
    <property type="match status" value="1"/>
</dbReference>
<dbReference type="InterPro" id="IPR022669">
    <property type="entry name" value="Ribosomal_uL2_C"/>
</dbReference>
<dbReference type="GO" id="GO:0005762">
    <property type="term" value="C:mitochondrial large ribosomal subunit"/>
    <property type="evidence" value="ECO:0007669"/>
    <property type="project" value="TreeGrafter"/>
</dbReference>
<evidence type="ECO:0000256" key="3">
    <source>
        <dbReference type="ARBA" id="ARBA00023274"/>
    </source>
</evidence>
<dbReference type="InterPro" id="IPR002171">
    <property type="entry name" value="Ribosomal_uL2"/>
</dbReference>
<dbReference type="SUPFAM" id="SSF50249">
    <property type="entry name" value="Nucleic acid-binding proteins"/>
    <property type="match status" value="1"/>
</dbReference>
<dbReference type="PANTHER" id="PTHR13691">
    <property type="entry name" value="RIBOSOMAL PROTEIN L2"/>
    <property type="match status" value="1"/>
</dbReference>
<dbReference type="GO" id="GO:0032543">
    <property type="term" value="P:mitochondrial translation"/>
    <property type="evidence" value="ECO:0007669"/>
    <property type="project" value="TreeGrafter"/>
</dbReference>
<evidence type="ECO:0000259" key="4">
    <source>
        <dbReference type="SMART" id="SM01382"/>
    </source>
</evidence>
<dbReference type="SMART" id="SM01382">
    <property type="entry name" value="Ribosomal_L2_C"/>
    <property type="match status" value="1"/>
</dbReference>
<reference evidence="6" key="1">
    <citation type="journal article" date="2023" name="Mol. Biol. Evol.">
        <title>Third-Generation Sequencing Reveals the Adaptive Role of the Epigenome in Three Deep-Sea Polychaetes.</title>
        <authorList>
            <person name="Perez M."/>
            <person name="Aroh O."/>
            <person name="Sun Y."/>
            <person name="Lan Y."/>
            <person name="Juniper S.K."/>
            <person name="Young C.R."/>
            <person name="Angers B."/>
            <person name="Qian P.Y."/>
        </authorList>
    </citation>
    <scope>NUCLEOTIDE SEQUENCE</scope>
    <source>
        <strain evidence="6">P08H-3</strain>
    </source>
</reference>
<evidence type="ECO:0000313" key="7">
    <source>
        <dbReference type="Proteomes" id="UP001208570"/>
    </source>
</evidence>
<dbReference type="Gene3D" id="2.30.30.30">
    <property type="match status" value="1"/>
</dbReference>
<dbReference type="Proteomes" id="UP001208570">
    <property type="component" value="Unassembled WGS sequence"/>
</dbReference>
<gene>
    <name evidence="6" type="ORF">LSH36_751g01032</name>
</gene>
<keyword evidence="3" id="KW-0687">Ribonucleoprotein</keyword>
<dbReference type="InterPro" id="IPR014722">
    <property type="entry name" value="Rib_uL2_dom2"/>
</dbReference>
<dbReference type="Pfam" id="PF03947">
    <property type="entry name" value="Ribosomal_L2_C"/>
    <property type="match status" value="1"/>
</dbReference>
<dbReference type="PANTHER" id="PTHR13691:SF73">
    <property type="entry name" value="LARGE RIBOSOMAL SUBUNIT PROTEIN UL2M"/>
    <property type="match status" value="1"/>
</dbReference>
<dbReference type="EMBL" id="JAODUP010000751">
    <property type="protein sequence ID" value="KAK2144493.1"/>
    <property type="molecule type" value="Genomic_DNA"/>
</dbReference>
<name>A0AAD9J1V6_9ANNE</name>
<organism evidence="6 7">
    <name type="scientific">Paralvinella palmiformis</name>
    <dbReference type="NCBI Taxonomy" id="53620"/>
    <lineage>
        <taxon>Eukaryota</taxon>
        <taxon>Metazoa</taxon>
        <taxon>Spiralia</taxon>
        <taxon>Lophotrochozoa</taxon>
        <taxon>Annelida</taxon>
        <taxon>Polychaeta</taxon>
        <taxon>Sedentaria</taxon>
        <taxon>Canalipalpata</taxon>
        <taxon>Terebellida</taxon>
        <taxon>Terebelliformia</taxon>
        <taxon>Alvinellidae</taxon>
        <taxon>Paralvinella</taxon>
    </lineage>
</organism>
<dbReference type="InterPro" id="IPR022666">
    <property type="entry name" value="Ribosomal_uL2_RNA-bd_dom"/>
</dbReference>
<keyword evidence="7" id="KW-1185">Reference proteome</keyword>
<evidence type="ECO:0008006" key="8">
    <source>
        <dbReference type="Google" id="ProtNLM"/>
    </source>
</evidence>
<dbReference type="GO" id="GO:0003723">
    <property type="term" value="F:RNA binding"/>
    <property type="evidence" value="ECO:0007669"/>
    <property type="project" value="TreeGrafter"/>
</dbReference>
<comment type="caution">
    <text evidence="6">The sequence shown here is derived from an EMBL/GenBank/DDBJ whole genome shotgun (WGS) entry which is preliminary data.</text>
</comment>
<dbReference type="AlphaFoldDB" id="A0AAD9J1V6"/>
<keyword evidence="2" id="KW-0689">Ribosomal protein</keyword>
<dbReference type="SUPFAM" id="SSF50104">
    <property type="entry name" value="Translation proteins SH3-like domain"/>
    <property type="match status" value="1"/>
</dbReference>
<evidence type="ECO:0000256" key="2">
    <source>
        <dbReference type="ARBA" id="ARBA00022980"/>
    </source>
</evidence>
<proteinExistence type="inferred from homology"/>
<dbReference type="InterPro" id="IPR008991">
    <property type="entry name" value="Translation_prot_SH3-like_sf"/>
</dbReference>
<feature type="domain" description="Large ribosomal subunit protein uL2 C-terminal" evidence="4">
    <location>
        <begin position="180"/>
        <end position="297"/>
    </location>
</feature>
<protein>
    <recommendedName>
        <fullName evidence="8">Ribosomal protein L2</fullName>
    </recommendedName>
</protein>
<dbReference type="GO" id="GO:0003735">
    <property type="term" value="F:structural constituent of ribosome"/>
    <property type="evidence" value="ECO:0007669"/>
    <property type="project" value="InterPro"/>
</dbReference>
<dbReference type="InterPro" id="IPR012340">
    <property type="entry name" value="NA-bd_OB-fold"/>
</dbReference>
<comment type="similarity">
    <text evidence="1">Belongs to the universal ribosomal protein uL2 family.</text>
</comment>
<accession>A0AAD9J1V6</accession>
<feature type="domain" description="Large ribosomal subunit protein uL2 RNA-binding" evidence="5">
    <location>
        <begin position="90"/>
        <end position="169"/>
    </location>
</feature>